<accession>A0A9E6UR94</accession>
<dbReference type="SUPFAM" id="SSF46626">
    <property type="entry name" value="Cytochrome c"/>
    <property type="match status" value="1"/>
</dbReference>
<protein>
    <submittedName>
        <fullName evidence="8">Strain CHL1 chromosome, complete genome</fullName>
    </submittedName>
</protein>
<evidence type="ECO:0000256" key="3">
    <source>
        <dbReference type="ARBA" id="ARBA00022723"/>
    </source>
</evidence>
<dbReference type="PROSITE" id="PS51007">
    <property type="entry name" value="CYTC"/>
    <property type="match status" value="1"/>
</dbReference>
<reference evidence="8" key="1">
    <citation type="submission" date="2021-08" db="EMBL/GenBank/DDBJ databases">
        <authorList>
            <person name="Zhang H."/>
            <person name="Xu M."/>
            <person name="Yu Z."/>
            <person name="Yang L."/>
            <person name="Cai Y."/>
        </authorList>
    </citation>
    <scope>NUCLEOTIDE SEQUENCE</scope>
    <source>
        <strain evidence="8">CHL1</strain>
    </source>
</reference>
<name>A0A9E6UR94_9HYPH</name>
<evidence type="ECO:0000256" key="5">
    <source>
        <dbReference type="ARBA" id="ARBA00023004"/>
    </source>
</evidence>
<organism evidence="8 9">
    <name type="scientific">Chenggangzhangella methanolivorans</name>
    <dbReference type="NCBI Taxonomy" id="1437009"/>
    <lineage>
        <taxon>Bacteria</taxon>
        <taxon>Pseudomonadati</taxon>
        <taxon>Pseudomonadota</taxon>
        <taxon>Alphaproteobacteria</taxon>
        <taxon>Hyphomicrobiales</taxon>
        <taxon>Methylopilaceae</taxon>
        <taxon>Chenggangzhangella</taxon>
    </lineage>
</organism>
<gene>
    <name evidence="8" type="ORF">K6K41_12415</name>
</gene>
<dbReference type="InterPro" id="IPR050597">
    <property type="entry name" value="Cytochrome_c_Oxidase_Subunit"/>
</dbReference>
<dbReference type="PANTHER" id="PTHR33751">
    <property type="entry name" value="CBB3-TYPE CYTOCHROME C OXIDASE SUBUNIT FIXP"/>
    <property type="match status" value="1"/>
</dbReference>
<dbReference type="Proteomes" id="UP000825701">
    <property type="component" value="Chromosome"/>
</dbReference>
<evidence type="ECO:0000313" key="9">
    <source>
        <dbReference type="Proteomes" id="UP000825701"/>
    </source>
</evidence>
<dbReference type="EMBL" id="CP081869">
    <property type="protein sequence ID" value="QZO02015.1"/>
    <property type="molecule type" value="Genomic_DNA"/>
</dbReference>
<evidence type="ECO:0000259" key="7">
    <source>
        <dbReference type="PROSITE" id="PS51007"/>
    </source>
</evidence>
<dbReference type="GO" id="GO:0009055">
    <property type="term" value="F:electron transfer activity"/>
    <property type="evidence" value="ECO:0007669"/>
    <property type="project" value="InterPro"/>
</dbReference>
<evidence type="ECO:0000256" key="6">
    <source>
        <dbReference type="PROSITE-ProRule" id="PRU00433"/>
    </source>
</evidence>
<dbReference type="AlphaFoldDB" id="A0A9E6UR94"/>
<keyword evidence="2 6" id="KW-0349">Heme</keyword>
<dbReference type="Gene3D" id="1.10.760.10">
    <property type="entry name" value="Cytochrome c-like domain"/>
    <property type="match status" value="1"/>
</dbReference>
<evidence type="ECO:0000256" key="1">
    <source>
        <dbReference type="ARBA" id="ARBA00022448"/>
    </source>
</evidence>
<dbReference type="KEGG" id="cmet:K6K41_12415"/>
<dbReference type="PANTHER" id="PTHR33751:SF9">
    <property type="entry name" value="CYTOCHROME C4"/>
    <property type="match status" value="1"/>
</dbReference>
<dbReference type="InterPro" id="IPR009056">
    <property type="entry name" value="Cyt_c-like_dom"/>
</dbReference>
<keyword evidence="1" id="KW-0813">Transport</keyword>
<proteinExistence type="predicted"/>
<evidence type="ECO:0000256" key="4">
    <source>
        <dbReference type="ARBA" id="ARBA00022982"/>
    </source>
</evidence>
<dbReference type="RefSeq" id="WP_261405393.1">
    <property type="nucleotide sequence ID" value="NZ_CP081869.1"/>
</dbReference>
<keyword evidence="5 6" id="KW-0408">Iron</keyword>
<sequence length="95" mass="10223">MSTSAQSAFAQAAIDRGDLLALRCVACHGPGGTSSAIPSITNLSEEQFIAKMRQYRSGAGKNVMVTRTSRLTDEDIEALARHFAARPRPLMDDGR</sequence>
<dbReference type="Pfam" id="PF13442">
    <property type="entry name" value="Cytochrome_CBB3"/>
    <property type="match status" value="1"/>
</dbReference>
<feature type="domain" description="Cytochrome c" evidence="7">
    <location>
        <begin position="12"/>
        <end position="87"/>
    </location>
</feature>
<evidence type="ECO:0000313" key="8">
    <source>
        <dbReference type="EMBL" id="QZO02015.1"/>
    </source>
</evidence>
<dbReference type="InterPro" id="IPR036909">
    <property type="entry name" value="Cyt_c-like_dom_sf"/>
</dbReference>
<dbReference type="GO" id="GO:0020037">
    <property type="term" value="F:heme binding"/>
    <property type="evidence" value="ECO:0007669"/>
    <property type="project" value="InterPro"/>
</dbReference>
<keyword evidence="3 6" id="KW-0479">Metal-binding</keyword>
<dbReference type="GO" id="GO:0046872">
    <property type="term" value="F:metal ion binding"/>
    <property type="evidence" value="ECO:0007669"/>
    <property type="project" value="UniProtKB-KW"/>
</dbReference>
<evidence type="ECO:0000256" key="2">
    <source>
        <dbReference type="ARBA" id="ARBA00022617"/>
    </source>
</evidence>
<keyword evidence="9" id="KW-1185">Reference proteome</keyword>
<keyword evidence="4" id="KW-0249">Electron transport</keyword>